<keyword evidence="11" id="KW-1185">Reference proteome</keyword>
<dbReference type="GO" id="GO:0005762">
    <property type="term" value="C:mitochondrial large ribosomal subunit"/>
    <property type="evidence" value="ECO:0007669"/>
    <property type="project" value="InterPro"/>
</dbReference>
<organism evidence="9 12">
    <name type="scientific">Sarcoptes scabiei</name>
    <name type="common">Itch mite</name>
    <name type="synonym">Acarus scabiei</name>
    <dbReference type="NCBI Taxonomy" id="52283"/>
    <lineage>
        <taxon>Eukaryota</taxon>
        <taxon>Metazoa</taxon>
        <taxon>Ecdysozoa</taxon>
        <taxon>Arthropoda</taxon>
        <taxon>Chelicerata</taxon>
        <taxon>Arachnida</taxon>
        <taxon>Acari</taxon>
        <taxon>Acariformes</taxon>
        <taxon>Sarcoptiformes</taxon>
        <taxon>Astigmata</taxon>
        <taxon>Psoroptidia</taxon>
        <taxon>Sarcoptoidea</taxon>
        <taxon>Sarcoptidae</taxon>
        <taxon>Sarcoptinae</taxon>
        <taxon>Sarcoptes</taxon>
    </lineage>
</organism>
<reference evidence="10" key="4">
    <citation type="submission" date="2022-06" db="UniProtKB">
        <authorList>
            <consortium name="EnsemblMetazoa"/>
        </authorList>
    </citation>
    <scope>IDENTIFICATION</scope>
</reference>
<evidence type="ECO:0000313" key="9">
    <source>
        <dbReference type="EMBL" id="KPM08412.1"/>
    </source>
</evidence>
<evidence type="ECO:0000313" key="10">
    <source>
        <dbReference type="EnsemblMetazoa" id="KAF7490592.1"/>
    </source>
</evidence>
<evidence type="ECO:0000256" key="5">
    <source>
        <dbReference type="ARBA" id="ARBA00023128"/>
    </source>
</evidence>
<evidence type="ECO:0000313" key="12">
    <source>
        <dbReference type="Proteomes" id="UP000616769"/>
    </source>
</evidence>
<dbReference type="EMBL" id="JXLN01012377">
    <property type="protein sequence ID" value="KPM08412.1"/>
    <property type="molecule type" value="Genomic_DNA"/>
</dbReference>
<dbReference type="Pfam" id="PF09812">
    <property type="entry name" value="MRP-L28"/>
    <property type="match status" value="1"/>
</dbReference>
<evidence type="ECO:0000313" key="8">
    <source>
        <dbReference type="EMBL" id="KAF7490592.1"/>
    </source>
</evidence>
<protein>
    <recommendedName>
        <fullName evidence="7">Large ribosomal subunit protein mL40</fullName>
    </recommendedName>
</protein>
<dbReference type="Proteomes" id="UP000070412">
    <property type="component" value="Unassembled WGS sequence"/>
</dbReference>
<keyword evidence="4 9" id="KW-0689">Ribosomal protein</keyword>
<name>A0A132ABQ0_SARSC</name>
<dbReference type="EnsemblMetazoa" id="SSS_6741s_mrna">
    <property type="protein sequence ID" value="KAF7490592.1"/>
    <property type="gene ID" value="SSS_6741"/>
</dbReference>
<reference evidence="9 12" key="1">
    <citation type="journal article" date="2015" name="Parasit. Vectors">
        <title>Draft genome of the scabies mite.</title>
        <authorList>
            <person name="Rider S.D.Jr."/>
            <person name="Morgan M.S."/>
            <person name="Arlian L.G."/>
        </authorList>
    </citation>
    <scope>NUCLEOTIDE SEQUENCE [LARGE SCALE GENOMIC DNA]</scope>
    <source>
        <strain evidence="9">Arlian Lab</strain>
    </source>
</reference>
<dbReference type="Proteomes" id="UP000616769">
    <property type="component" value="Unassembled WGS sequence"/>
</dbReference>
<keyword evidence="5" id="KW-0496">Mitochondrion</keyword>
<dbReference type="OMA" id="EDENTIM"/>
<gene>
    <name evidence="9" type="ORF">QR98_0069290</name>
    <name evidence="8" type="ORF">SSS_6741</name>
</gene>
<dbReference type="OrthoDB" id="5977625at2759"/>
<evidence type="ECO:0000256" key="7">
    <source>
        <dbReference type="ARBA" id="ARBA00035192"/>
    </source>
</evidence>
<keyword evidence="6" id="KW-0687">Ribonucleoprotein</keyword>
<dbReference type="PANTHER" id="PTHR13359">
    <property type="entry name" value="39S RIBOSOMAL PROTEIN L40, MITOCHONDRIAL"/>
    <property type="match status" value="1"/>
</dbReference>
<evidence type="ECO:0000256" key="4">
    <source>
        <dbReference type="ARBA" id="ARBA00022980"/>
    </source>
</evidence>
<dbReference type="InterPro" id="IPR019192">
    <property type="entry name" value="Ribosomal_mL40"/>
</dbReference>
<evidence type="ECO:0000313" key="11">
    <source>
        <dbReference type="Proteomes" id="UP000070412"/>
    </source>
</evidence>
<evidence type="ECO:0000256" key="2">
    <source>
        <dbReference type="ARBA" id="ARBA00009360"/>
    </source>
</evidence>
<dbReference type="PANTHER" id="PTHR13359:SF2">
    <property type="entry name" value="LARGE RIBOSOMAL SUBUNIT PROTEIN ML40"/>
    <property type="match status" value="1"/>
</dbReference>
<sequence length="190" mass="22382">MILKNVLNDLSPLIHHANHQRSINTSAILYAAPLRKKKVVNPLTTKKQFERKVRRLEKEIARLESVPPKLKPILEYQLPPDVTNELDQRKRTQTDPICHQLLSHYLKIWSIYKGLERKREMEWICSVSDAQSKALKLLQRDYPDLYEKAVQIDPKLIPYRVDVMKKHTPPNPNYKCIDGIKTDITKEWKL</sequence>
<reference evidence="8" key="3">
    <citation type="submission" date="2020-01" db="EMBL/GenBank/DDBJ databases">
        <authorList>
            <person name="Korhonen P.K.K."/>
            <person name="Guangxu M.G."/>
            <person name="Wang T.W."/>
            <person name="Stroehlein A.J.S."/>
            <person name="Young N.D."/>
            <person name="Ang C.-S.A."/>
            <person name="Fernando D.W.F."/>
            <person name="Lu H.L."/>
            <person name="Taylor S.T."/>
            <person name="Ehtesham M.E.M."/>
            <person name="Najaraj S.H.N."/>
            <person name="Harsha G.H.G."/>
            <person name="Madugundu A.M."/>
            <person name="Renuse S.R."/>
            <person name="Holt D.H."/>
            <person name="Pandey A.P."/>
            <person name="Papenfuss A.P."/>
            <person name="Gasser R.B.G."/>
            <person name="Fischer K.F."/>
        </authorList>
    </citation>
    <scope>NUCLEOTIDE SEQUENCE</scope>
    <source>
        <strain evidence="8">SSS_KF_BRIS2020</strain>
    </source>
</reference>
<accession>A0A132ABQ0</accession>
<dbReference type="AlphaFoldDB" id="A0A132ABQ0"/>
<evidence type="ECO:0000256" key="6">
    <source>
        <dbReference type="ARBA" id="ARBA00023274"/>
    </source>
</evidence>
<proteinExistence type="inferred from homology"/>
<comment type="subcellular location">
    <subcellularLocation>
        <location evidence="1">Mitochondrion</location>
    </subcellularLocation>
</comment>
<keyword evidence="3" id="KW-0809">Transit peptide</keyword>
<dbReference type="VEuPathDB" id="VectorBase:SSCA003712"/>
<evidence type="ECO:0000256" key="3">
    <source>
        <dbReference type="ARBA" id="ARBA00022946"/>
    </source>
</evidence>
<reference evidence="11" key="2">
    <citation type="journal article" date="2020" name="PLoS Negl. Trop. Dis.">
        <title>High-quality nuclear genome for Sarcoptes scabiei-A critical resource for a neglected parasite.</title>
        <authorList>
            <person name="Korhonen P.K."/>
            <person name="Gasser R.B."/>
            <person name="Ma G."/>
            <person name="Wang T."/>
            <person name="Stroehlein A.J."/>
            <person name="Young N.D."/>
            <person name="Ang C.S."/>
            <person name="Fernando D.D."/>
            <person name="Lu H.C."/>
            <person name="Taylor S."/>
            <person name="Reynolds S.L."/>
            <person name="Mofiz E."/>
            <person name="Najaraj S.H."/>
            <person name="Gowda H."/>
            <person name="Madugundu A."/>
            <person name="Renuse S."/>
            <person name="Holt D."/>
            <person name="Pandey A."/>
            <person name="Papenfuss A.T."/>
            <person name="Fischer K."/>
        </authorList>
    </citation>
    <scope>NUCLEOTIDE SEQUENCE [LARGE SCALE GENOMIC DNA]</scope>
</reference>
<evidence type="ECO:0000256" key="1">
    <source>
        <dbReference type="ARBA" id="ARBA00004173"/>
    </source>
</evidence>
<dbReference type="Gene3D" id="6.10.250.3440">
    <property type="match status" value="1"/>
</dbReference>
<dbReference type="InterPro" id="IPR039145">
    <property type="entry name" value="Ribosomal_mL40_metazoa/plant"/>
</dbReference>
<dbReference type="EMBL" id="WVUK01000062">
    <property type="protein sequence ID" value="KAF7490592.1"/>
    <property type="molecule type" value="Genomic_DNA"/>
</dbReference>
<comment type="similarity">
    <text evidence="2">Belongs to the mitochondrion-specific ribosomal protein mL40 family.</text>
</comment>